<organism evidence="1 2">
    <name type="scientific">Candidatus Erwinia dacicola</name>
    <dbReference type="NCBI Taxonomy" id="252393"/>
    <lineage>
        <taxon>Bacteria</taxon>
        <taxon>Pseudomonadati</taxon>
        <taxon>Pseudomonadota</taxon>
        <taxon>Gammaproteobacteria</taxon>
        <taxon>Enterobacterales</taxon>
        <taxon>Erwiniaceae</taxon>
        <taxon>Erwinia</taxon>
    </lineage>
</organism>
<comment type="caution">
    <text evidence="1">The sequence shown here is derived from an EMBL/GenBank/DDBJ whole genome shotgun (WGS) entry which is preliminary data.</text>
</comment>
<dbReference type="EMBL" id="LJAM02000383">
    <property type="protein sequence ID" value="RAP70324.1"/>
    <property type="molecule type" value="Genomic_DNA"/>
</dbReference>
<sequence length="50" mass="5293">MSKMTFVVDFPDGQEPTVSAATDILGGKLVSAAFADIAERYDLTMAARLA</sequence>
<proteinExistence type="predicted"/>
<accession>A0A328TRD9</accession>
<dbReference type="AlphaFoldDB" id="A0A328TRD9"/>
<protein>
    <submittedName>
        <fullName evidence="1">Uncharacterized protein</fullName>
    </submittedName>
</protein>
<reference evidence="1" key="1">
    <citation type="submission" date="2018-04" db="EMBL/GenBank/DDBJ databases">
        <title>Genomes of the Obligate Erwinia dacicola and Facultative Enterobacter sp. OLF Endosymbionts of the Olive Fruit fly, Bactrocera oleae.</title>
        <authorList>
            <person name="Estes A.M."/>
            <person name="Hearn D.J."/>
            <person name="Agarwal S."/>
            <person name="Pierson E.A."/>
            <person name="Dunning-Hotopp J.C."/>
        </authorList>
    </citation>
    <scope>NUCLEOTIDE SEQUENCE [LARGE SCALE GENOMIC DNA]</scope>
    <source>
        <strain evidence="1">Oroville</strain>
    </source>
</reference>
<name>A0A328TRD9_9GAMM</name>
<keyword evidence="2" id="KW-1185">Reference proteome</keyword>
<evidence type="ECO:0000313" key="2">
    <source>
        <dbReference type="Proteomes" id="UP000244334"/>
    </source>
</evidence>
<feature type="non-terminal residue" evidence="1">
    <location>
        <position position="50"/>
    </location>
</feature>
<gene>
    <name evidence="1" type="ORF">ACZ87_02878</name>
</gene>
<evidence type="ECO:0000313" key="1">
    <source>
        <dbReference type="EMBL" id="RAP70324.1"/>
    </source>
</evidence>
<dbReference type="Proteomes" id="UP000244334">
    <property type="component" value="Unassembled WGS sequence"/>
</dbReference>